<sequence>MSTSAPEDTGHDRPVVTELRLSAFKSHRGATFALGPLTLLTGGSGTGKSSVLEGLTALGRLACGAELAEVFGTAVRGGAAACVPQGAQPDAQGRRGFRIGCTVTGPVGPVRLDVAVQAEPTLRIVGERLTGAGETLLTTALRDPARRTVQAAWHTAGEVSVTRAPLPDNVLASALLPLRVSGRTDGQRLVLAAAEQLVVALRGVFPVAPRPELMRAPVPHGDGRLRTACDNLSAVLARTEGECATRHAALVNAVRAVCSPPVEGLTVLPAVLPRGDGRAPLDAVIAAVDRGPLGVVPVDRLGDGELRFVALALVLLTGPGVLDVDTSTELLPAGQVLTVLGDGLDLGLDRRQLRELLRLAGMAAARGHIRLLGTVQDPDCAEGLGGVTVARLGEGRRVPAQDTGEAERGTAGSGAGAGAGTAGARRAAEEAGRAEEGCDDAVDTSG</sequence>
<evidence type="ECO:0000313" key="2">
    <source>
        <dbReference type="EMBL" id="CAG6397493.1"/>
    </source>
</evidence>
<feature type="compositionally biased region" description="Basic and acidic residues" evidence="1">
    <location>
        <begin position="426"/>
        <end position="436"/>
    </location>
</feature>
<gene>
    <name evidence="2" type="ORF">SCOCK_560003</name>
</gene>
<proteinExistence type="predicted"/>
<feature type="compositionally biased region" description="Acidic residues" evidence="1">
    <location>
        <begin position="437"/>
        <end position="446"/>
    </location>
</feature>
<comment type="caution">
    <text evidence="2">The sequence shown here is derived from an EMBL/GenBank/DDBJ whole genome shotgun (WGS) entry which is preliminary data.</text>
</comment>
<feature type="region of interest" description="Disordered" evidence="1">
    <location>
        <begin position="395"/>
        <end position="446"/>
    </location>
</feature>
<organism evidence="2 3">
    <name type="scientific">Actinacidiphila cocklensis</name>
    <dbReference type="NCBI Taxonomy" id="887465"/>
    <lineage>
        <taxon>Bacteria</taxon>
        <taxon>Bacillati</taxon>
        <taxon>Actinomycetota</taxon>
        <taxon>Actinomycetes</taxon>
        <taxon>Kitasatosporales</taxon>
        <taxon>Streptomycetaceae</taxon>
        <taxon>Actinacidiphila</taxon>
    </lineage>
</organism>
<dbReference type="AlphaFoldDB" id="A0A9W4DX33"/>
<dbReference type="EMBL" id="CAJSLV010000088">
    <property type="protein sequence ID" value="CAG6397493.1"/>
    <property type="molecule type" value="Genomic_DNA"/>
</dbReference>
<keyword evidence="3" id="KW-1185">Reference proteome</keyword>
<protein>
    <recommendedName>
        <fullName evidence="4">Biotin transporter BioY</fullName>
    </recommendedName>
</protein>
<feature type="compositionally biased region" description="Gly residues" evidence="1">
    <location>
        <begin position="411"/>
        <end position="421"/>
    </location>
</feature>
<evidence type="ECO:0008006" key="4">
    <source>
        <dbReference type="Google" id="ProtNLM"/>
    </source>
</evidence>
<evidence type="ECO:0000313" key="3">
    <source>
        <dbReference type="Proteomes" id="UP001152519"/>
    </source>
</evidence>
<accession>A0A9W4DX33</accession>
<dbReference type="Gene3D" id="3.40.50.300">
    <property type="entry name" value="P-loop containing nucleotide triphosphate hydrolases"/>
    <property type="match status" value="1"/>
</dbReference>
<dbReference type="InterPro" id="IPR027417">
    <property type="entry name" value="P-loop_NTPase"/>
</dbReference>
<evidence type="ECO:0000256" key="1">
    <source>
        <dbReference type="SAM" id="MobiDB-lite"/>
    </source>
</evidence>
<dbReference type="Proteomes" id="UP001152519">
    <property type="component" value="Unassembled WGS sequence"/>
</dbReference>
<name>A0A9W4DX33_9ACTN</name>
<reference evidence="2" key="1">
    <citation type="submission" date="2021-05" db="EMBL/GenBank/DDBJ databases">
        <authorList>
            <person name="Arsene-Ploetze F."/>
        </authorList>
    </citation>
    <scope>NUCLEOTIDE SEQUENCE</scope>
    <source>
        <strain evidence="2">DSM 42138</strain>
    </source>
</reference>
<dbReference type="RefSeq" id="WP_251497674.1">
    <property type="nucleotide sequence ID" value="NZ_CAJSLV010000088.1"/>
</dbReference>